<dbReference type="Gene3D" id="1.10.8.480">
    <property type="match status" value="1"/>
</dbReference>
<dbReference type="Gene3D" id="3.40.50.150">
    <property type="entry name" value="Vaccinia Virus protein VP39"/>
    <property type="match status" value="1"/>
</dbReference>
<dbReference type="FunFam" id="3.40.50.150:FF:000007">
    <property type="entry name" value="rRNA adenine N(6)-methyltransferase"/>
    <property type="match status" value="1"/>
</dbReference>
<dbReference type="RefSeq" id="XP_040637538.1">
    <property type="nucleotide sequence ID" value="XM_040779110.1"/>
</dbReference>
<evidence type="ECO:0000259" key="12">
    <source>
        <dbReference type="SMART" id="SM00650"/>
    </source>
</evidence>
<evidence type="ECO:0000256" key="4">
    <source>
        <dbReference type="ARBA" id="ARBA00022679"/>
    </source>
</evidence>
<dbReference type="GO" id="GO:0005730">
    <property type="term" value="C:nucleolus"/>
    <property type="evidence" value="ECO:0007669"/>
    <property type="project" value="TreeGrafter"/>
</dbReference>
<evidence type="ECO:0000256" key="3">
    <source>
        <dbReference type="ARBA" id="ARBA00022603"/>
    </source>
</evidence>
<evidence type="ECO:0000256" key="6">
    <source>
        <dbReference type="ARBA" id="ARBA00022884"/>
    </source>
</evidence>
<feature type="binding site" evidence="9">
    <location>
        <position position="88"/>
    </location>
    <ligand>
        <name>S-adenosyl-L-methionine</name>
        <dbReference type="ChEBI" id="CHEBI:59789"/>
    </ligand>
</feature>
<feature type="binding site" evidence="9">
    <location>
        <position position="116"/>
    </location>
    <ligand>
        <name>S-adenosyl-L-methionine</name>
        <dbReference type="ChEBI" id="CHEBI:59789"/>
    </ligand>
</feature>
<dbReference type="Pfam" id="PF00398">
    <property type="entry name" value="RrnaAD"/>
    <property type="match status" value="1"/>
</dbReference>
<dbReference type="SUPFAM" id="SSF53335">
    <property type="entry name" value="S-adenosyl-L-methionine-dependent methyltransferases"/>
    <property type="match status" value="1"/>
</dbReference>
<evidence type="ECO:0000256" key="7">
    <source>
        <dbReference type="ARBA" id="ARBA00049478"/>
    </source>
</evidence>
<evidence type="ECO:0000256" key="9">
    <source>
        <dbReference type="PROSITE-ProRule" id="PRU01026"/>
    </source>
</evidence>
<evidence type="ECO:0000313" key="13">
    <source>
        <dbReference type="EMBL" id="EYE93850.1"/>
    </source>
</evidence>
<comment type="function">
    <text evidence="1">Specifically dimethylates two adjacent adenosines in the loop of a conserved hairpin near the 3'-end of 18S rRNA in the 40S particle.</text>
</comment>
<dbReference type="PANTHER" id="PTHR11727">
    <property type="entry name" value="DIMETHYLADENOSINE TRANSFERASE"/>
    <property type="match status" value="1"/>
</dbReference>
<organism evidence="13 14">
    <name type="scientific">Aspergillus ruber (strain CBS 135680)</name>
    <dbReference type="NCBI Taxonomy" id="1388766"/>
    <lineage>
        <taxon>Eukaryota</taxon>
        <taxon>Fungi</taxon>
        <taxon>Dikarya</taxon>
        <taxon>Ascomycota</taxon>
        <taxon>Pezizomycotina</taxon>
        <taxon>Eurotiomycetes</taxon>
        <taxon>Eurotiomycetidae</taxon>
        <taxon>Eurotiales</taxon>
        <taxon>Aspergillaceae</taxon>
        <taxon>Aspergillus</taxon>
        <taxon>Aspergillus subgen. Aspergillus</taxon>
    </lineage>
</organism>
<keyword evidence="2 10" id="KW-0698">rRNA processing</keyword>
<dbReference type="Proteomes" id="UP000019804">
    <property type="component" value="Unassembled WGS sequence"/>
</dbReference>
<feature type="binding site" evidence="9">
    <location>
        <position position="40"/>
    </location>
    <ligand>
        <name>S-adenosyl-L-methionine</name>
        <dbReference type="ChEBI" id="CHEBI:59789"/>
    </ligand>
</feature>
<feature type="domain" description="Ribosomal RNA adenine methylase transferase N-terminal" evidence="12">
    <location>
        <begin position="47"/>
        <end position="216"/>
    </location>
</feature>
<keyword evidence="6 9" id="KW-0694">RNA-binding</keyword>
<dbReference type="STRING" id="1388766.A0A017SC95"/>
<dbReference type="InterPro" id="IPR011530">
    <property type="entry name" value="rRNA_adenine_dimethylase"/>
</dbReference>
<dbReference type="PROSITE" id="PS51689">
    <property type="entry name" value="SAM_RNA_A_N6_MT"/>
    <property type="match status" value="1"/>
</dbReference>
<evidence type="ECO:0000256" key="1">
    <source>
        <dbReference type="ARBA" id="ARBA00002977"/>
    </source>
</evidence>
<dbReference type="InterPro" id="IPR029063">
    <property type="entry name" value="SAM-dependent_MTases_sf"/>
</dbReference>
<gene>
    <name evidence="13" type="ORF">EURHEDRAFT_378839</name>
</gene>
<dbReference type="CDD" id="cd02440">
    <property type="entry name" value="AdoMet_MTases"/>
    <property type="match status" value="1"/>
</dbReference>
<dbReference type="HOGENOM" id="CLU_041220_2_0_1"/>
<feature type="compositionally biased region" description="Acidic residues" evidence="11">
    <location>
        <begin position="269"/>
        <end position="281"/>
    </location>
</feature>
<dbReference type="PANTHER" id="PTHR11727:SF7">
    <property type="entry name" value="DIMETHYLADENOSINE TRANSFERASE-RELATED"/>
    <property type="match status" value="1"/>
</dbReference>
<dbReference type="GO" id="GO:0052909">
    <property type="term" value="F:18S rRNA (adenine(1779)-N(6)/adenine(1780)-N(6))-dimethyltransferase activity"/>
    <property type="evidence" value="ECO:0007669"/>
    <property type="project" value="UniProtKB-EC"/>
</dbReference>
<dbReference type="OrthoDB" id="74991at2759"/>
<dbReference type="GeneID" id="63694234"/>
<dbReference type="EC" id="2.1.1.-" evidence="10"/>
<dbReference type="InterPro" id="IPR020598">
    <property type="entry name" value="rRNA_Ade_methylase_Trfase_N"/>
</dbReference>
<evidence type="ECO:0000256" key="11">
    <source>
        <dbReference type="SAM" id="MobiDB-lite"/>
    </source>
</evidence>
<evidence type="ECO:0000313" key="14">
    <source>
        <dbReference type="Proteomes" id="UP000019804"/>
    </source>
</evidence>
<dbReference type="SMART" id="SM00650">
    <property type="entry name" value="rADc"/>
    <property type="match status" value="1"/>
</dbReference>
<dbReference type="GO" id="GO:0003723">
    <property type="term" value="F:RNA binding"/>
    <property type="evidence" value="ECO:0007669"/>
    <property type="project" value="UniProtKB-UniRule"/>
</dbReference>
<comment type="similarity">
    <text evidence="8 9 10">Belongs to the class I-like SAM-binding methyltransferase superfamily. rRNA adenine N(6)-methyltransferase family.</text>
</comment>
<feature type="binding site" evidence="9">
    <location>
        <position position="42"/>
    </location>
    <ligand>
        <name>S-adenosyl-L-methionine</name>
        <dbReference type="ChEBI" id="CHEBI:59789"/>
    </ligand>
</feature>
<proteinExistence type="inferred from homology"/>
<dbReference type="InterPro" id="IPR001737">
    <property type="entry name" value="KsgA/Erm"/>
</dbReference>
<feature type="binding site" evidence="9">
    <location>
        <position position="131"/>
    </location>
    <ligand>
        <name>S-adenosyl-L-methionine</name>
        <dbReference type="ChEBI" id="CHEBI:59789"/>
    </ligand>
</feature>
<keyword evidence="4 9" id="KW-0808">Transferase</keyword>
<name>A0A017SC95_ASPRC</name>
<reference evidence="14" key="1">
    <citation type="journal article" date="2014" name="Nat. Commun.">
        <title>Genomic adaptations of the halophilic Dead Sea filamentous fungus Eurotium rubrum.</title>
        <authorList>
            <person name="Kis-Papo T."/>
            <person name="Weig A.R."/>
            <person name="Riley R."/>
            <person name="Persoh D."/>
            <person name="Salamov A."/>
            <person name="Sun H."/>
            <person name="Lipzen A."/>
            <person name="Wasser S.P."/>
            <person name="Rambold G."/>
            <person name="Grigoriev I.V."/>
            <person name="Nevo E."/>
        </authorList>
    </citation>
    <scope>NUCLEOTIDE SEQUENCE [LARGE SCALE GENOMIC DNA]</scope>
    <source>
        <strain evidence="14">CBS 135680</strain>
    </source>
</reference>
<dbReference type="AlphaFoldDB" id="A0A017SC95"/>
<dbReference type="EMBL" id="KK088429">
    <property type="protein sequence ID" value="EYE93850.1"/>
    <property type="molecule type" value="Genomic_DNA"/>
</dbReference>
<feature type="region of interest" description="Disordered" evidence="11">
    <location>
        <begin position="267"/>
        <end position="286"/>
    </location>
</feature>
<dbReference type="NCBIfam" id="TIGR00755">
    <property type="entry name" value="ksgA"/>
    <property type="match status" value="1"/>
</dbReference>
<keyword evidence="3 9" id="KW-0489">Methyltransferase</keyword>
<evidence type="ECO:0000256" key="10">
    <source>
        <dbReference type="RuleBase" id="RU362106"/>
    </source>
</evidence>
<keyword evidence="5 9" id="KW-0949">S-adenosyl-L-methionine</keyword>
<accession>A0A017SC95</accession>
<protein>
    <recommendedName>
        <fullName evidence="10">rRNA adenine N(6)-methyltransferase</fullName>
        <ecNumber evidence="10">2.1.1.-</ecNumber>
    </recommendedName>
</protein>
<evidence type="ECO:0000256" key="8">
    <source>
        <dbReference type="ARBA" id="ARBA00061109"/>
    </source>
</evidence>
<sequence>MPKVKTNKRSGAAKSPYADAAAKTKAASSVFRMNTDIGQHVLKNPGIAQAIVDKAALKQSDVVLEIGPGTGNLTVKILEKAKKCIAVELDPRMAAEITKRVQGTPVQQRLDVILGDVIKTELPYFDVCISNTPYQISSPLTFKLLATSPAPRVCILMFQREFALRLFAKPGDKLYSRLSVNAQMWAKIDHIMKVGKNNFKPPPLVESSVVRLVPKNPRPQISYEEWDGLLRIVFVRKNKTIRSSFIGQTGIMDMLEANYRTWCAQNDIPVEDGPAEDEGGDAMDIGDAQDNAEEEDQDQTMEVDDEDDVPDFFKEQANARVQEALKKNNPNRKKKGKVAELVREKVRQVLEDETKLADKRARMCDENDFLKLLWAFNQKGFHFT</sequence>
<comment type="catalytic activity">
    <reaction evidence="7">
        <text>adenosine(1779)/adenosine(1780) in 18S rRNA + 4 S-adenosyl-L-methionine = N(6)-dimethyladenosine(1779)/N(6)-dimethyladenosine(1780) in 18S rRNA + 4 S-adenosyl-L-homocysteine + 4 H(+)</text>
        <dbReference type="Rhea" id="RHEA:42780"/>
        <dbReference type="Rhea" id="RHEA-COMP:10234"/>
        <dbReference type="Rhea" id="RHEA-COMP:10236"/>
        <dbReference type="ChEBI" id="CHEBI:15378"/>
        <dbReference type="ChEBI" id="CHEBI:57856"/>
        <dbReference type="ChEBI" id="CHEBI:59789"/>
        <dbReference type="ChEBI" id="CHEBI:74411"/>
        <dbReference type="ChEBI" id="CHEBI:74493"/>
        <dbReference type="EC" id="2.1.1.183"/>
    </reaction>
</comment>
<feature type="binding site" evidence="9">
    <location>
        <position position="67"/>
    </location>
    <ligand>
        <name>S-adenosyl-L-methionine</name>
        <dbReference type="ChEBI" id="CHEBI:59789"/>
    </ligand>
</feature>
<keyword evidence="14" id="KW-1185">Reference proteome</keyword>
<evidence type="ECO:0000256" key="5">
    <source>
        <dbReference type="ARBA" id="ARBA00022691"/>
    </source>
</evidence>
<evidence type="ECO:0000256" key="2">
    <source>
        <dbReference type="ARBA" id="ARBA00022552"/>
    </source>
</evidence>